<name>A0A0C3LCD9_9AGAM</name>
<dbReference type="PANTHER" id="PTHR45691:SF6">
    <property type="entry name" value="PROTEIN DIAPHANOUS"/>
    <property type="match status" value="1"/>
</dbReference>
<feature type="compositionally biased region" description="Low complexity" evidence="1">
    <location>
        <begin position="609"/>
        <end position="624"/>
    </location>
</feature>
<feature type="compositionally biased region" description="Basic residues" evidence="1">
    <location>
        <begin position="591"/>
        <end position="600"/>
    </location>
</feature>
<proteinExistence type="predicted"/>
<dbReference type="InterPro" id="IPR051412">
    <property type="entry name" value="Formin_Homology_Diaphanous_sf"/>
</dbReference>
<protein>
    <submittedName>
        <fullName evidence="2">Uncharacterized protein</fullName>
    </submittedName>
</protein>
<dbReference type="GO" id="GO:0030041">
    <property type="term" value="P:actin filament polymerization"/>
    <property type="evidence" value="ECO:0007669"/>
    <property type="project" value="TreeGrafter"/>
</dbReference>
<dbReference type="GO" id="GO:0005884">
    <property type="term" value="C:actin filament"/>
    <property type="evidence" value="ECO:0007669"/>
    <property type="project" value="TreeGrafter"/>
</dbReference>
<keyword evidence="3" id="KW-1185">Reference proteome</keyword>
<dbReference type="Proteomes" id="UP000054248">
    <property type="component" value="Unassembled WGS sequence"/>
</dbReference>
<reference evidence="3" key="2">
    <citation type="submission" date="2015-01" db="EMBL/GenBank/DDBJ databases">
        <title>Evolutionary Origins and Diversification of the Mycorrhizal Mutualists.</title>
        <authorList>
            <consortium name="DOE Joint Genome Institute"/>
            <consortium name="Mycorrhizal Genomics Consortium"/>
            <person name="Kohler A."/>
            <person name="Kuo A."/>
            <person name="Nagy L.G."/>
            <person name="Floudas D."/>
            <person name="Copeland A."/>
            <person name="Barry K.W."/>
            <person name="Cichocki N."/>
            <person name="Veneault-Fourrey C."/>
            <person name="LaButti K."/>
            <person name="Lindquist E.A."/>
            <person name="Lipzen A."/>
            <person name="Lundell T."/>
            <person name="Morin E."/>
            <person name="Murat C."/>
            <person name="Riley R."/>
            <person name="Ohm R."/>
            <person name="Sun H."/>
            <person name="Tunlid A."/>
            <person name="Henrissat B."/>
            <person name="Grigoriev I.V."/>
            <person name="Hibbett D.S."/>
            <person name="Martin F."/>
        </authorList>
    </citation>
    <scope>NUCLEOTIDE SEQUENCE [LARGE SCALE GENOMIC DNA]</scope>
    <source>
        <strain evidence="3">MUT 4182</strain>
    </source>
</reference>
<accession>A0A0C3LCD9</accession>
<feature type="region of interest" description="Disordered" evidence="1">
    <location>
        <begin position="563"/>
        <end position="829"/>
    </location>
</feature>
<dbReference type="OrthoDB" id="3249016at2759"/>
<evidence type="ECO:0000256" key="1">
    <source>
        <dbReference type="SAM" id="MobiDB-lite"/>
    </source>
</evidence>
<feature type="compositionally biased region" description="Pro residues" evidence="1">
    <location>
        <begin position="695"/>
        <end position="713"/>
    </location>
</feature>
<feature type="region of interest" description="Disordered" evidence="1">
    <location>
        <begin position="864"/>
        <end position="912"/>
    </location>
</feature>
<feature type="compositionally biased region" description="Pro residues" evidence="1">
    <location>
        <begin position="787"/>
        <end position="803"/>
    </location>
</feature>
<feature type="compositionally biased region" description="Pro residues" evidence="1">
    <location>
        <begin position="466"/>
        <end position="476"/>
    </location>
</feature>
<dbReference type="STRING" id="1051891.A0A0C3LCD9"/>
<reference evidence="2 3" key="1">
    <citation type="submission" date="2014-04" db="EMBL/GenBank/DDBJ databases">
        <authorList>
            <consortium name="DOE Joint Genome Institute"/>
            <person name="Kuo A."/>
            <person name="Girlanda M."/>
            <person name="Perotto S."/>
            <person name="Kohler A."/>
            <person name="Nagy L.G."/>
            <person name="Floudas D."/>
            <person name="Copeland A."/>
            <person name="Barry K.W."/>
            <person name="Cichocki N."/>
            <person name="Veneault-Fourrey C."/>
            <person name="LaButti K."/>
            <person name="Lindquist E.A."/>
            <person name="Lipzen A."/>
            <person name="Lundell T."/>
            <person name="Morin E."/>
            <person name="Murat C."/>
            <person name="Sun H."/>
            <person name="Tunlid A."/>
            <person name="Henrissat B."/>
            <person name="Grigoriev I.V."/>
            <person name="Hibbett D.S."/>
            <person name="Martin F."/>
            <person name="Nordberg H.P."/>
            <person name="Cantor M.N."/>
            <person name="Hua S.X."/>
        </authorList>
    </citation>
    <scope>NUCLEOTIDE SEQUENCE [LARGE SCALE GENOMIC DNA]</scope>
    <source>
        <strain evidence="2 3">MUT 4182</strain>
    </source>
</reference>
<feature type="compositionally biased region" description="Polar residues" evidence="1">
    <location>
        <begin position="655"/>
        <end position="671"/>
    </location>
</feature>
<gene>
    <name evidence="2" type="ORF">M407DRAFT_31207</name>
</gene>
<dbReference type="HOGENOM" id="CLU_318896_0_0_1"/>
<dbReference type="EMBL" id="KN823238">
    <property type="protein sequence ID" value="KIO19157.1"/>
    <property type="molecule type" value="Genomic_DNA"/>
</dbReference>
<dbReference type="PANTHER" id="PTHR45691">
    <property type="entry name" value="PROTEIN DIAPHANOUS"/>
    <property type="match status" value="1"/>
</dbReference>
<feature type="compositionally biased region" description="Basic and acidic residues" evidence="1">
    <location>
        <begin position="576"/>
        <end position="590"/>
    </location>
</feature>
<sequence>MSSSMDVEMGSITTAAPGGEGAAPGHPGPGTAPPARSALTDCLLTHALLAIEDVFSSSSLSDTHDPFGPTNLVAAAPPQQVMEAQKPIQYRTQTSTQQLQSACISMYGKADGILCFGYMPSTNETRIATLMIKIPSGPSRKYVTDVSFAKKKEAREAVARLALDMGAVDFLQTGDDKKHLDRARANKDGEASDGVVSTLGGKVHHYDVDVVPPSHAISRIEECCQTWRTGKVSPHWLIFAHLQDPRRYGAMLQIRLTPELNNPSIVKVWSTPAEYTVPDKAKNDVAELAMKHGVLDFIKFGNGQKNPNEGPQATIPPLLAVGETFGNPTHVDPLALPRPSISIRQWVDALPTPTPNNIKLEGGTNAIAWVNQVSAQNKVPITYARVYSANGKGVGCILRAAAPGIGERSWFVDAMFNSWQEARLAVCFEAVSRGEYDGFMKGTGFALRGKNKAQQKQQQKQEKQPQKPPPPAPPGQRPQSSLNVVTFETIKQECIKAGLPSPTFEVEKTPHGAVTTGTLTITVGDDARLTYTVEGPFVGIARAEEAVVEKAVKGGLIEFLTPFHGPGAETQQAKPTNEDRNDQKGDQDSGKKKRRGKRKPSTAPPPSSTTPTSASPNGSGSNASWVLPRRSKPVEPNTSVVWPRGRDSYGPPTEPSSSRGGPLTGANTTPLPSRAAPSHTTSIPTLKDTYGPRVPRQPPSPHVPRQPPSPRVPRQPSSPLAQRPPPIHISGRPEESLPPPPAFGYGPQPDNTSERYQGYGREAYGGYHPYADPTMYENGVFLREPTMMPPPPPPPARRSPPPRWESYPDYMPPPADPKGKGKARAHDDRYRQFRGVDVEEGEVREQAARYSAPIDERRWYVERTYPSYPNDAPNEGTRKRSYSAYDEEPPYGSPSKRGRWESTNSDIPRPGW</sequence>
<evidence type="ECO:0000313" key="3">
    <source>
        <dbReference type="Proteomes" id="UP000054248"/>
    </source>
</evidence>
<feature type="region of interest" description="Disordered" evidence="1">
    <location>
        <begin position="1"/>
        <end position="37"/>
    </location>
</feature>
<evidence type="ECO:0000313" key="2">
    <source>
        <dbReference type="EMBL" id="KIO19157.1"/>
    </source>
</evidence>
<organism evidence="2 3">
    <name type="scientific">Tulasnella calospora MUT 4182</name>
    <dbReference type="NCBI Taxonomy" id="1051891"/>
    <lineage>
        <taxon>Eukaryota</taxon>
        <taxon>Fungi</taxon>
        <taxon>Dikarya</taxon>
        <taxon>Basidiomycota</taxon>
        <taxon>Agaricomycotina</taxon>
        <taxon>Agaricomycetes</taxon>
        <taxon>Cantharellales</taxon>
        <taxon>Tulasnellaceae</taxon>
        <taxon>Tulasnella</taxon>
    </lineage>
</organism>
<dbReference type="AlphaFoldDB" id="A0A0C3LCD9"/>
<feature type="region of interest" description="Disordered" evidence="1">
    <location>
        <begin position="448"/>
        <end position="480"/>
    </location>
</feature>